<feature type="region of interest" description="Disordered" evidence="3">
    <location>
        <begin position="471"/>
        <end position="499"/>
    </location>
</feature>
<evidence type="ECO:0000256" key="2">
    <source>
        <dbReference type="ARBA" id="ARBA00023329"/>
    </source>
</evidence>
<keyword evidence="6" id="KW-1185">Reference proteome</keyword>
<sequence length="799" mass="89902">MARIRDEWDRLIELFIEVAIPQSNSNDTNNNNNGDNNTNNGHGDDDDDDEEPWILRTYPTDYSNREVLNSVPHFAYPCPFKCDVITHFSFVLTNIKSKWTFGYCRYTPDNNTCLVILSDLPWHSTFYKILDHCAELATRKSRIPLERFLESLYTSDIPQPGLQLTITYTVEDIKLKEFNVPCPDHHKLPSIPEDRNITEYYNAISSNNMIAIFASMLNERRIVMTSERLNRLSACIQAANMLIYPMHWQHIFIPLLPRTLIDYLTAPMPFLIGVPQQTFDRNVRLAELGEIVVLNVDTDQLTTPFDDVSTIPSDVLHHLPALLGDGLNRAFLRALVMLIGSYREALTFAHGQQITFDREAFVSSVRGTSRQLFLENMLQLQIFQQFIESRLDMLNRGERHIDQFEIELNYAEHNGGAAAAANSRFRNQYREWTATMRKEGGAFLRSVNPRVKSALSQGRQAIRQLRQKMANNGSVNGSIKHLDRPNSEPSSPKLPPIIKKSISGTFVPTSTSRTVTYVRNPSSQYSTNTNRTAITGTRSISNGQSGIQTKNGYLAPSIASSESSDIEDTDVFTTPPSTLNPSVKHNRAQSEQPMSTTLRQHLECLANQQTTNQESLRTKMTNGYPSDVSNNHLPVPPPRNTTRPTLNLSSSSTSGNDRQQQQPCLIEFDSPPRDLANNDGSIQTSAYKTSSCSNHHLMFDPLLETNNNNNLNSVNHQHDHEPYEHLLMMDSSSVSPSQSSSSTTIQPLHINNSNFYVSSKPPVVPAKSKSTTRSSNGSNSGGGGTSNNNHNRYGWQMFD</sequence>
<evidence type="ECO:0000259" key="4">
    <source>
        <dbReference type="PROSITE" id="PS50211"/>
    </source>
</evidence>
<organism evidence="5 6">
    <name type="scientific">Dermatophagoides pteronyssinus</name>
    <name type="common">European house dust mite</name>
    <dbReference type="NCBI Taxonomy" id="6956"/>
    <lineage>
        <taxon>Eukaryota</taxon>
        <taxon>Metazoa</taxon>
        <taxon>Ecdysozoa</taxon>
        <taxon>Arthropoda</taxon>
        <taxon>Chelicerata</taxon>
        <taxon>Arachnida</taxon>
        <taxon>Acari</taxon>
        <taxon>Acariformes</taxon>
        <taxon>Sarcoptiformes</taxon>
        <taxon>Astigmata</taxon>
        <taxon>Psoroptidia</taxon>
        <taxon>Analgoidea</taxon>
        <taxon>Pyroglyphidae</taxon>
        <taxon>Dermatophagoidinae</taxon>
        <taxon>Dermatophagoides</taxon>
    </lineage>
</organism>
<gene>
    <name evidence="5" type="primary">DENND1A</name>
    <name evidence="5" type="ORF">DERP_012261</name>
</gene>
<comment type="caution">
    <text evidence="5">The sequence shown here is derived from an EMBL/GenBank/DDBJ whole genome shotgun (WGS) entry which is preliminary data.</text>
</comment>
<dbReference type="InterPro" id="IPR037516">
    <property type="entry name" value="Tripartite_DENN"/>
</dbReference>
<feature type="compositionally biased region" description="Low complexity" evidence="3">
    <location>
        <begin position="23"/>
        <end position="41"/>
    </location>
</feature>
<reference evidence="5 6" key="2">
    <citation type="journal article" date="2022" name="Mol. Biol. Evol.">
        <title>Comparative Genomics Reveals Insights into the Divergent Evolution of Astigmatic Mites and Household Pest Adaptations.</title>
        <authorList>
            <person name="Xiong Q."/>
            <person name="Wan A.T."/>
            <person name="Liu X."/>
            <person name="Fung C.S."/>
            <person name="Xiao X."/>
            <person name="Malainual N."/>
            <person name="Hou J."/>
            <person name="Wang L."/>
            <person name="Wang M."/>
            <person name="Yang K.Y."/>
            <person name="Cui Y."/>
            <person name="Leung E.L."/>
            <person name="Nong W."/>
            <person name="Shin S.K."/>
            <person name="Au S.W."/>
            <person name="Jeong K.Y."/>
            <person name="Chew F.T."/>
            <person name="Hui J.H."/>
            <person name="Leung T.F."/>
            <person name="Tungtrongchitr A."/>
            <person name="Zhong N."/>
            <person name="Liu Z."/>
            <person name="Tsui S.K."/>
        </authorList>
    </citation>
    <scope>NUCLEOTIDE SEQUENCE [LARGE SCALE GENOMIC DNA]</scope>
    <source>
        <strain evidence="5">Derp</strain>
    </source>
</reference>
<dbReference type="SMART" id="SM00800">
    <property type="entry name" value="uDENN"/>
    <property type="match status" value="1"/>
</dbReference>
<feature type="compositionally biased region" description="Polar residues" evidence="3">
    <location>
        <begin position="521"/>
        <end position="551"/>
    </location>
</feature>
<keyword evidence="2" id="KW-0968">Cytoplasmic vesicle</keyword>
<dbReference type="PANTHER" id="PTHR13196">
    <property type="entry name" value="DENN DOMAIN-CONTAINING"/>
    <property type="match status" value="1"/>
</dbReference>
<dbReference type="InterPro" id="IPR001194">
    <property type="entry name" value="cDENN_dom"/>
</dbReference>
<reference evidence="5 6" key="1">
    <citation type="journal article" date="2018" name="J. Allergy Clin. Immunol.">
        <title>High-quality assembly of Dermatophagoides pteronyssinus genome and transcriptome reveals a wide range of novel allergens.</title>
        <authorList>
            <person name="Liu X.Y."/>
            <person name="Yang K.Y."/>
            <person name="Wang M.Q."/>
            <person name="Kwok J.S."/>
            <person name="Zeng X."/>
            <person name="Yang Z."/>
            <person name="Xiao X.J."/>
            <person name="Lau C.P."/>
            <person name="Li Y."/>
            <person name="Huang Z.M."/>
            <person name="Ba J.G."/>
            <person name="Yim A.K."/>
            <person name="Ouyang C.Y."/>
            <person name="Ngai S.M."/>
            <person name="Chan T.F."/>
            <person name="Leung E.L."/>
            <person name="Liu L."/>
            <person name="Liu Z.G."/>
            <person name="Tsui S.K."/>
        </authorList>
    </citation>
    <scope>NUCLEOTIDE SEQUENCE [LARGE SCALE GENOMIC DNA]</scope>
    <source>
        <strain evidence="5">Derp</strain>
    </source>
</reference>
<dbReference type="InterPro" id="IPR043153">
    <property type="entry name" value="DENN_C"/>
</dbReference>
<evidence type="ECO:0000313" key="6">
    <source>
        <dbReference type="Proteomes" id="UP000887458"/>
    </source>
</evidence>
<evidence type="ECO:0000256" key="3">
    <source>
        <dbReference type="SAM" id="MobiDB-lite"/>
    </source>
</evidence>
<dbReference type="PROSITE" id="PS50211">
    <property type="entry name" value="DENN"/>
    <property type="match status" value="1"/>
</dbReference>
<dbReference type="SMART" id="SM00801">
    <property type="entry name" value="dDENN"/>
    <property type="match status" value="1"/>
</dbReference>
<feature type="compositionally biased region" description="Polar residues" evidence="3">
    <location>
        <begin position="571"/>
        <end position="595"/>
    </location>
</feature>
<feature type="compositionally biased region" description="Low complexity" evidence="3">
    <location>
        <begin position="640"/>
        <end position="654"/>
    </location>
</feature>
<feature type="compositionally biased region" description="Polar residues" evidence="3">
    <location>
        <begin position="619"/>
        <end position="632"/>
    </location>
</feature>
<feature type="region of interest" description="Disordered" evidence="3">
    <location>
        <begin position="521"/>
        <end position="595"/>
    </location>
</feature>
<dbReference type="SMART" id="SM00799">
    <property type="entry name" value="DENN"/>
    <property type="match status" value="1"/>
</dbReference>
<dbReference type="InterPro" id="IPR005113">
    <property type="entry name" value="uDENN_dom"/>
</dbReference>
<evidence type="ECO:0000256" key="1">
    <source>
        <dbReference type="ARBA" id="ARBA00004132"/>
    </source>
</evidence>
<comment type="subcellular location">
    <subcellularLocation>
        <location evidence="1">Cytoplasmic vesicle</location>
        <location evidence="1">Clathrin-coated vesicle</location>
    </subcellularLocation>
</comment>
<dbReference type="EMBL" id="NJHN03000040">
    <property type="protein sequence ID" value="KAH9421528.1"/>
    <property type="molecule type" value="Genomic_DNA"/>
</dbReference>
<dbReference type="Proteomes" id="UP000887458">
    <property type="component" value="Unassembled WGS sequence"/>
</dbReference>
<dbReference type="InterPro" id="IPR040032">
    <property type="entry name" value="DENND1A/B/C"/>
</dbReference>
<dbReference type="Pfam" id="PF03455">
    <property type="entry name" value="dDENN"/>
    <property type="match status" value="1"/>
</dbReference>
<dbReference type="Gene3D" id="6.10.140.1000">
    <property type="match status" value="1"/>
</dbReference>
<feature type="domain" description="UDENN" evidence="4">
    <location>
        <begin position="34"/>
        <end position="399"/>
    </location>
</feature>
<evidence type="ECO:0000313" key="5">
    <source>
        <dbReference type="EMBL" id="KAH9421528.1"/>
    </source>
</evidence>
<name>A0ABQ8JG02_DERPT</name>
<dbReference type="Pfam" id="PF03456">
    <property type="entry name" value="uDENN"/>
    <property type="match status" value="1"/>
</dbReference>
<dbReference type="Gene3D" id="3.40.50.11500">
    <property type="match status" value="1"/>
</dbReference>
<feature type="region of interest" description="Disordered" evidence="3">
    <location>
        <begin position="619"/>
        <end position="661"/>
    </location>
</feature>
<dbReference type="PANTHER" id="PTHR13196:SF14">
    <property type="entry name" value="UDENN DOMAIN-CONTAINING PROTEIN"/>
    <property type="match status" value="1"/>
</dbReference>
<feature type="region of interest" description="Disordered" evidence="3">
    <location>
        <begin position="753"/>
        <end position="799"/>
    </location>
</feature>
<dbReference type="InterPro" id="IPR005112">
    <property type="entry name" value="dDENN_dom"/>
</dbReference>
<dbReference type="Pfam" id="PF02141">
    <property type="entry name" value="DENN"/>
    <property type="match status" value="1"/>
</dbReference>
<protein>
    <submittedName>
        <fullName evidence="5">Signaling protein-like domain protein</fullName>
    </submittedName>
</protein>
<proteinExistence type="predicted"/>
<dbReference type="Gene3D" id="3.30.450.200">
    <property type="match status" value="1"/>
</dbReference>
<feature type="region of interest" description="Disordered" evidence="3">
    <location>
        <begin position="23"/>
        <end position="50"/>
    </location>
</feature>
<accession>A0ABQ8JG02</accession>